<dbReference type="Pfam" id="PF01638">
    <property type="entry name" value="HxlR"/>
    <property type="match status" value="1"/>
</dbReference>
<comment type="caution">
    <text evidence="5">The sequence shown here is derived from an EMBL/GenBank/DDBJ whole genome shotgun (WGS) entry which is preliminary data.</text>
</comment>
<dbReference type="PROSITE" id="PS51118">
    <property type="entry name" value="HTH_HXLR"/>
    <property type="match status" value="1"/>
</dbReference>
<dbReference type="Gene3D" id="1.10.10.10">
    <property type="entry name" value="Winged helix-like DNA-binding domain superfamily/Winged helix DNA-binding domain"/>
    <property type="match status" value="1"/>
</dbReference>
<evidence type="ECO:0000259" key="4">
    <source>
        <dbReference type="PROSITE" id="PS51118"/>
    </source>
</evidence>
<organism evidence="5 6">
    <name type="scientific">Sinomicrobium weinanense</name>
    <dbReference type="NCBI Taxonomy" id="2842200"/>
    <lineage>
        <taxon>Bacteria</taxon>
        <taxon>Pseudomonadati</taxon>
        <taxon>Bacteroidota</taxon>
        <taxon>Flavobacteriia</taxon>
        <taxon>Flavobacteriales</taxon>
        <taxon>Flavobacteriaceae</taxon>
        <taxon>Sinomicrobium</taxon>
    </lineage>
</organism>
<dbReference type="EMBL" id="JACVDC010000144">
    <property type="protein sequence ID" value="MBC9798623.1"/>
    <property type="molecule type" value="Genomic_DNA"/>
</dbReference>
<accession>A0A926Q4H9</accession>
<keyword evidence="3" id="KW-0804">Transcription</keyword>
<dbReference type="InterPro" id="IPR036390">
    <property type="entry name" value="WH_DNA-bd_sf"/>
</dbReference>
<dbReference type="Proteomes" id="UP000653730">
    <property type="component" value="Unassembled WGS sequence"/>
</dbReference>
<reference evidence="5 6" key="1">
    <citation type="submission" date="2020-09" db="EMBL/GenBank/DDBJ databases">
        <title>Sinomicrobium weinanense sp. nov., a halophilic bacteria isolated from saline-alkali soil.</title>
        <authorList>
            <person name="Wu P."/>
            <person name="Ren H."/>
            <person name="Mei Y."/>
            <person name="Liang Y."/>
            <person name="Chen Z."/>
        </authorList>
    </citation>
    <scope>NUCLEOTIDE SEQUENCE [LARGE SCALE GENOMIC DNA]</scope>
    <source>
        <strain evidence="5 6">FJxs</strain>
    </source>
</reference>
<dbReference type="PANTHER" id="PTHR33204">
    <property type="entry name" value="TRANSCRIPTIONAL REGULATOR, MARR FAMILY"/>
    <property type="match status" value="1"/>
</dbReference>
<dbReference type="PANTHER" id="PTHR33204:SF37">
    <property type="entry name" value="HTH-TYPE TRANSCRIPTIONAL REGULATOR YODB"/>
    <property type="match status" value="1"/>
</dbReference>
<dbReference type="InterPro" id="IPR036388">
    <property type="entry name" value="WH-like_DNA-bd_sf"/>
</dbReference>
<dbReference type="RefSeq" id="WP_187967732.1">
    <property type="nucleotide sequence ID" value="NZ_JACVDC010000144.1"/>
</dbReference>
<proteinExistence type="predicted"/>
<evidence type="ECO:0000256" key="3">
    <source>
        <dbReference type="ARBA" id="ARBA00023163"/>
    </source>
</evidence>
<name>A0A926Q4H9_9FLAO</name>
<keyword evidence="2" id="KW-0238">DNA-binding</keyword>
<feature type="domain" description="HTH hxlR-type" evidence="4">
    <location>
        <begin position="17"/>
        <end position="108"/>
    </location>
</feature>
<dbReference type="AlphaFoldDB" id="A0A926Q4H9"/>
<dbReference type="SUPFAM" id="SSF46785">
    <property type="entry name" value="Winged helix' DNA-binding domain"/>
    <property type="match status" value="1"/>
</dbReference>
<sequence length="111" mass="12514">MAFPTPGKPVRGSRSGQPIMALFDLLGRSWAMGIIWHLSAGPGTFRALQEYCETISPTTLNKRIKELIQARMVTKTLEGYALTETGEELFKMLFPLGKWAKDWAQNLKENK</sequence>
<gene>
    <name evidence="5" type="ORF">IBL28_21840</name>
</gene>
<evidence type="ECO:0000313" key="5">
    <source>
        <dbReference type="EMBL" id="MBC9798623.1"/>
    </source>
</evidence>
<evidence type="ECO:0000256" key="2">
    <source>
        <dbReference type="ARBA" id="ARBA00023125"/>
    </source>
</evidence>
<dbReference type="GO" id="GO:0003677">
    <property type="term" value="F:DNA binding"/>
    <property type="evidence" value="ECO:0007669"/>
    <property type="project" value="UniProtKB-KW"/>
</dbReference>
<evidence type="ECO:0000256" key="1">
    <source>
        <dbReference type="ARBA" id="ARBA00023015"/>
    </source>
</evidence>
<protein>
    <submittedName>
        <fullName evidence="5">Helix-turn-helix transcriptional regulator</fullName>
    </submittedName>
</protein>
<dbReference type="InterPro" id="IPR002577">
    <property type="entry name" value="HTH_HxlR"/>
</dbReference>
<keyword evidence="6" id="KW-1185">Reference proteome</keyword>
<evidence type="ECO:0000313" key="6">
    <source>
        <dbReference type="Proteomes" id="UP000653730"/>
    </source>
</evidence>
<keyword evidence="1" id="KW-0805">Transcription regulation</keyword>